<evidence type="ECO:0008006" key="3">
    <source>
        <dbReference type="Google" id="ProtNLM"/>
    </source>
</evidence>
<dbReference type="InterPro" id="IPR020323">
    <property type="entry name" value="DUF2716"/>
</dbReference>
<proteinExistence type="predicted"/>
<keyword evidence="2" id="KW-1185">Reference proteome</keyword>
<sequence length="189" mass="21499">MMRRTMDFGGPLPAGWEFLTTDESTSAWTLFEKRFGELRPGLRPADWPAVIEPEPSVTFDLTVPRESAAAWAAQFDAVNAEALRCFVSQFDDPGWIVLDWQHPGYRFDAVTHATTFDTEWRVPIHPNGDYNTFARPDFSEGTFGHPWEQTLCVFGPRLVATLGRTLATWLPTKRVNGIEQVDSEHWGQR</sequence>
<dbReference type="RefSeq" id="WP_007620150.1">
    <property type="nucleotide sequence ID" value="NZ_BANX01000014.1"/>
</dbReference>
<dbReference type="Proteomes" id="UP000011666">
    <property type="component" value="Unassembled WGS sequence"/>
</dbReference>
<dbReference type="EMBL" id="BANX01000014">
    <property type="protein sequence ID" value="GAC68204.1"/>
    <property type="molecule type" value="Genomic_DNA"/>
</dbReference>
<evidence type="ECO:0000313" key="1">
    <source>
        <dbReference type="EMBL" id="GAC68204.1"/>
    </source>
</evidence>
<dbReference type="Pfam" id="PF10898">
    <property type="entry name" value="DUF2716"/>
    <property type="match status" value="1"/>
</dbReference>
<dbReference type="eggNOG" id="ENOG50332H8">
    <property type="taxonomic scope" value="Bacteria"/>
</dbReference>
<gene>
    <name evidence="1" type="ORF">GS4_14_00330</name>
</gene>
<dbReference type="OrthoDB" id="80999at2"/>
<dbReference type="AlphaFoldDB" id="M0QIC6"/>
<accession>M0QIC6</accession>
<comment type="caution">
    <text evidence="1">The sequence shown here is derived from an EMBL/GenBank/DDBJ whole genome shotgun (WGS) entry which is preliminary data.</text>
</comment>
<reference evidence="1 2" key="1">
    <citation type="submission" date="2013-01" db="EMBL/GenBank/DDBJ databases">
        <title>Whole genome shotgun sequence of Gordonia soli NBRC 108243.</title>
        <authorList>
            <person name="Isaki-Nakamura S."/>
            <person name="Hosoyama A."/>
            <person name="Tsuchikane K."/>
            <person name="Ando Y."/>
            <person name="Baba S."/>
            <person name="Ohji S."/>
            <person name="Hamada M."/>
            <person name="Tamura T."/>
            <person name="Yamazoe A."/>
            <person name="Yamazaki S."/>
            <person name="Fujita N."/>
        </authorList>
    </citation>
    <scope>NUCLEOTIDE SEQUENCE [LARGE SCALE GENOMIC DNA]</scope>
    <source>
        <strain evidence="1 2">NBRC 108243</strain>
    </source>
</reference>
<name>M0QIC6_9ACTN</name>
<organism evidence="1 2">
    <name type="scientific">Gordonia soli NBRC 108243</name>
    <dbReference type="NCBI Taxonomy" id="1223545"/>
    <lineage>
        <taxon>Bacteria</taxon>
        <taxon>Bacillati</taxon>
        <taxon>Actinomycetota</taxon>
        <taxon>Actinomycetes</taxon>
        <taxon>Mycobacteriales</taxon>
        <taxon>Gordoniaceae</taxon>
        <taxon>Gordonia</taxon>
    </lineage>
</organism>
<dbReference type="STRING" id="1223545.GS4_14_00330"/>
<evidence type="ECO:0000313" key="2">
    <source>
        <dbReference type="Proteomes" id="UP000011666"/>
    </source>
</evidence>
<protein>
    <recommendedName>
        <fullName evidence="3">DUF2716 domain-containing protein</fullName>
    </recommendedName>
</protein>